<dbReference type="PROSITE" id="PS50888">
    <property type="entry name" value="BHLH"/>
    <property type="match status" value="1"/>
</dbReference>
<dbReference type="GO" id="GO:0000981">
    <property type="term" value="F:DNA-binding transcription factor activity, RNA polymerase II-specific"/>
    <property type="evidence" value="ECO:0007669"/>
    <property type="project" value="TreeGrafter"/>
</dbReference>
<feature type="region of interest" description="Disordered" evidence="2">
    <location>
        <begin position="1"/>
        <end position="20"/>
    </location>
</feature>
<comment type="caution">
    <text evidence="4">The sequence shown here is derived from an EMBL/GenBank/DDBJ whole genome shotgun (WGS) entry which is preliminary data.</text>
</comment>
<evidence type="ECO:0000313" key="4">
    <source>
        <dbReference type="EMBL" id="KAJ6220930.1"/>
    </source>
</evidence>
<dbReference type="CDD" id="cd19724">
    <property type="entry name" value="bHLH_TS_ASCL3_like"/>
    <property type="match status" value="1"/>
</dbReference>
<protein>
    <recommendedName>
        <fullName evidence="3">BHLH domain-containing protein</fullName>
    </recommendedName>
</protein>
<name>A0A9Q0RNV9_BLOTA</name>
<dbReference type="Gene3D" id="4.10.280.10">
    <property type="entry name" value="Helix-loop-helix DNA-binding domain"/>
    <property type="match status" value="1"/>
</dbReference>
<dbReference type="GO" id="GO:0000977">
    <property type="term" value="F:RNA polymerase II transcription regulatory region sequence-specific DNA binding"/>
    <property type="evidence" value="ECO:0007669"/>
    <property type="project" value="TreeGrafter"/>
</dbReference>
<dbReference type="GO" id="GO:0032502">
    <property type="term" value="P:developmental process"/>
    <property type="evidence" value="ECO:0007669"/>
    <property type="project" value="TreeGrafter"/>
</dbReference>
<accession>A0A9Q0RNV9</accession>
<feature type="domain" description="BHLH" evidence="3">
    <location>
        <begin position="78"/>
        <end position="132"/>
    </location>
</feature>
<dbReference type="GO" id="GO:0046983">
    <property type="term" value="F:protein dimerization activity"/>
    <property type="evidence" value="ECO:0007669"/>
    <property type="project" value="InterPro"/>
</dbReference>
<dbReference type="Proteomes" id="UP001142055">
    <property type="component" value="Chromosome 2"/>
</dbReference>
<dbReference type="SUPFAM" id="SSF47459">
    <property type="entry name" value="HLH, helix-loop-helix DNA-binding domain"/>
    <property type="match status" value="1"/>
</dbReference>
<evidence type="ECO:0000259" key="3">
    <source>
        <dbReference type="PROSITE" id="PS50888"/>
    </source>
</evidence>
<dbReference type="AlphaFoldDB" id="A0A9Q0RNV9"/>
<dbReference type="PANTHER" id="PTHR23349">
    <property type="entry name" value="BASIC HELIX-LOOP-HELIX TRANSCRIPTION FACTOR, TWIST"/>
    <property type="match status" value="1"/>
</dbReference>
<keyword evidence="5" id="KW-1185">Reference proteome</keyword>
<reference evidence="4" key="1">
    <citation type="submission" date="2022-12" db="EMBL/GenBank/DDBJ databases">
        <title>Genome assemblies of Blomia tropicalis.</title>
        <authorList>
            <person name="Cui Y."/>
        </authorList>
    </citation>
    <scope>NUCLEOTIDE SEQUENCE</scope>
    <source>
        <tissue evidence="4">Adult mites</tissue>
    </source>
</reference>
<dbReference type="PANTHER" id="PTHR23349:SF108">
    <property type="entry name" value="BHLH DOMAIN-CONTAINING PROTEIN"/>
    <property type="match status" value="1"/>
</dbReference>
<proteinExistence type="predicted"/>
<dbReference type="Pfam" id="PF00010">
    <property type="entry name" value="HLH"/>
    <property type="match status" value="1"/>
</dbReference>
<dbReference type="InterPro" id="IPR036638">
    <property type="entry name" value="HLH_DNA-bd_sf"/>
</dbReference>
<gene>
    <name evidence="4" type="ORF">RDWZM_006742</name>
</gene>
<dbReference type="InterPro" id="IPR050283">
    <property type="entry name" value="E-box_TF_Regulators"/>
</dbReference>
<dbReference type="EMBL" id="JAPWDV010000002">
    <property type="protein sequence ID" value="KAJ6220930.1"/>
    <property type="molecule type" value="Genomic_DNA"/>
</dbReference>
<keyword evidence="1" id="KW-0238">DNA-binding</keyword>
<evidence type="ECO:0000256" key="2">
    <source>
        <dbReference type="SAM" id="MobiDB-lite"/>
    </source>
</evidence>
<evidence type="ECO:0000313" key="5">
    <source>
        <dbReference type="Proteomes" id="UP001142055"/>
    </source>
</evidence>
<organism evidence="4 5">
    <name type="scientific">Blomia tropicalis</name>
    <name type="common">Mite</name>
    <dbReference type="NCBI Taxonomy" id="40697"/>
    <lineage>
        <taxon>Eukaryota</taxon>
        <taxon>Metazoa</taxon>
        <taxon>Ecdysozoa</taxon>
        <taxon>Arthropoda</taxon>
        <taxon>Chelicerata</taxon>
        <taxon>Arachnida</taxon>
        <taxon>Acari</taxon>
        <taxon>Acariformes</taxon>
        <taxon>Sarcoptiformes</taxon>
        <taxon>Astigmata</taxon>
        <taxon>Glycyphagoidea</taxon>
        <taxon>Echimyopodidae</taxon>
        <taxon>Blomia</taxon>
    </lineage>
</organism>
<evidence type="ECO:0000256" key="1">
    <source>
        <dbReference type="ARBA" id="ARBA00023125"/>
    </source>
</evidence>
<dbReference type="SMART" id="SM00353">
    <property type="entry name" value="HLH"/>
    <property type="match status" value="1"/>
</dbReference>
<sequence length="157" mass="18540">MSSSSSTCPDEFIDDPHPTTTIQLDQLDTSIYGDEDDDEFDENCFFQEIDEKNPFNPKCRIPLPDIYNEQYNLLDTTTFIRRRNERERTRVRNVNEGFERLRNHLPSLPNQREKRLSKVETLRFAITYIKQLQELVEIGNLGNFFTKFGSNPTLDNR</sequence>
<dbReference type="InterPro" id="IPR011598">
    <property type="entry name" value="bHLH_dom"/>
</dbReference>